<comment type="caution">
    <text evidence="1">The sequence shown here is derived from an EMBL/GenBank/DDBJ whole genome shotgun (WGS) entry which is preliminary data.</text>
</comment>
<evidence type="ECO:0000313" key="2">
    <source>
        <dbReference type="Proteomes" id="UP001217089"/>
    </source>
</evidence>
<gene>
    <name evidence="1" type="ORF">KUTeg_015154</name>
</gene>
<sequence>MSTWCLFEKEKLIMISKMTGTCIDAELRLGIFDILRNVVRDIIYRIPYDDMTGGVVALLRNNF</sequence>
<keyword evidence="2" id="KW-1185">Reference proteome</keyword>
<name>A0ABQ9EPH0_TEGGR</name>
<accession>A0ABQ9EPH0</accession>
<proteinExistence type="predicted"/>
<reference evidence="1 2" key="1">
    <citation type="submission" date="2022-12" db="EMBL/GenBank/DDBJ databases">
        <title>Chromosome-level genome of Tegillarca granosa.</title>
        <authorList>
            <person name="Kim J."/>
        </authorList>
    </citation>
    <scope>NUCLEOTIDE SEQUENCE [LARGE SCALE GENOMIC DNA]</scope>
    <source>
        <strain evidence="1">Teg-2019</strain>
        <tissue evidence="1">Adductor muscle</tissue>
    </source>
</reference>
<organism evidence="1 2">
    <name type="scientific">Tegillarca granosa</name>
    <name type="common">Malaysian cockle</name>
    <name type="synonym">Anadara granosa</name>
    <dbReference type="NCBI Taxonomy" id="220873"/>
    <lineage>
        <taxon>Eukaryota</taxon>
        <taxon>Metazoa</taxon>
        <taxon>Spiralia</taxon>
        <taxon>Lophotrochozoa</taxon>
        <taxon>Mollusca</taxon>
        <taxon>Bivalvia</taxon>
        <taxon>Autobranchia</taxon>
        <taxon>Pteriomorphia</taxon>
        <taxon>Arcoida</taxon>
        <taxon>Arcoidea</taxon>
        <taxon>Arcidae</taxon>
        <taxon>Tegillarca</taxon>
    </lineage>
</organism>
<dbReference type="Proteomes" id="UP001217089">
    <property type="component" value="Unassembled WGS sequence"/>
</dbReference>
<protein>
    <submittedName>
        <fullName evidence="1">Uncharacterized protein</fullName>
    </submittedName>
</protein>
<dbReference type="EMBL" id="JARBDR010000793">
    <property type="protein sequence ID" value="KAJ8307070.1"/>
    <property type="molecule type" value="Genomic_DNA"/>
</dbReference>
<evidence type="ECO:0000313" key="1">
    <source>
        <dbReference type="EMBL" id="KAJ8307070.1"/>
    </source>
</evidence>